<gene>
    <name evidence="2" type="primary">Cd7</name>
    <name evidence="2" type="ORF">TURVEL_R00920</name>
</gene>
<dbReference type="InterPro" id="IPR036179">
    <property type="entry name" value="Ig-like_dom_sf"/>
</dbReference>
<evidence type="ECO:0000313" key="2">
    <source>
        <dbReference type="EMBL" id="NXU53313.1"/>
    </source>
</evidence>
<dbReference type="InterPro" id="IPR039090">
    <property type="entry name" value="CD7"/>
</dbReference>
<feature type="non-terminal residue" evidence="2">
    <location>
        <position position="1"/>
    </location>
</feature>
<name>A0A7L3LI51_9CHAR</name>
<dbReference type="PANTHER" id="PTHR15343">
    <property type="entry name" value="CD7"/>
    <property type="match status" value="1"/>
</dbReference>
<dbReference type="GO" id="GO:0038023">
    <property type="term" value="F:signaling receptor activity"/>
    <property type="evidence" value="ECO:0007669"/>
    <property type="project" value="InterPro"/>
</dbReference>
<evidence type="ECO:0000313" key="3">
    <source>
        <dbReference type="Proteomes" id="UP000582182"/>
    </source>
</evidence>
<proteinExistence type="predicted"/>
<dbReference type="AlphaFoldDB" id="A0A7L3LI51"/>
<dbReference type="SUPFAM" id="SSF48726">
    <property type="entry name" value="Immunoglobulin"/>
    <property type="match status" value="1"/>
</dbReference>
<dbReference type="OrthoDB" id="9899013at2759"/>
<feature type="non-terminal residue" evidence="2">
    <location>
        <position position="145"/>
    </location>
</feature>
<keyword evidence="3" id="KW-1185">Reference proteome</keyword>
<dbReference type="Gene3D" id="2.60.40.10">
    <property type="entry name" value="Immunoglobulins"/>
    <property type="match status" value="1"/>
</dbReference>
<dbReference type="GO" id="GO:0016020">
    <property type="term" value="C:membrane"/>
    <property type="evidence" value="ECO:0007669"/>
    <property type="project" value="InterPro"/>
</dbReference>
<reference evidence="2 3" key="1">
    <citation type="submission" date="2019-09" db="EMBL/GenBank/DDBJ databases">
        <title>Bird 10,000 Genomes (B10K) Project - Family phase.</title>
        <authorList>
            <person name="Zhang G."/>
        </authorList>
    </citation>
    <scope>NUCLEOTIDE SEQUENCE [LARGE SCALE GENOMIC DNA]</scope>
    <source>
        <strain evidence="2">B10K-DU-029-46</strain>
    </source>
</reference>
<keyword evidence="1" id="KW-1133">Transmembrane helix</keyword>
<evidence type="ECO:0000256" key="1">
    <source>
        <dbReference type="SAM" id="Phobius"/>
    </source>
</evidence>
<dbReference type="GO" id="GO:0002250">
    <property type="term" value="P:adaptive immune response"/>
    <property type="evidence" value="ECO:0007669"/>
    <property type="project" value="InterPro"/>
</dbReference>
<keyword evidence="1" id="KW-0812">Transmembrane</keyword>
<dbReference type="Proteomes" id="UP000582182">
    <property type="component" value="Unassembled WGS sequence"/>
</dbReference>
<feature type="transmembrane region" description="Helical" evidence="1">
    <location>
        <begin position="91"/>
        <end position="115"/>
    </location>
</feature>
<dbReference type="PANTHER" id="PTHR15343:SF0">
    <property type="entry name" value="T-CELL ANTIGEN CD7"/>
    <property type="match status" value="1"/>
</dbReference>
<comment type="caution">
    <text evidence="2">The sequence shown here is derived from an EMBL/GenBank/DDBJ whole genome shotgun (WGS) entry which is preliminary data.</text>
</comment>
<organism evidence="2 3">
    <name type="scientific">Turnix velox</name>
    <name type="common">Little buttonquail</name>
    <dbReference type="NCBI Taxonomy" id="2529409"/>
    <lineage>
        <taxon>Eukaryota</taxon>
        <taxon>Metazoa</taxon>
        <taxon>Chordata</taxon>
        <taxon>Craniata</taxon>
        <taxon>Vertebrata</taxon>
        <taxon>Euteleostomi</taxon>
        <taxon>Archelosauria</taxon>
        <taxon>Archosauria</taxon>
        <taxon>Dinosauria</taxon>
        <taxon>Saurischia</taxon>
        <taxon>Theropoda</taxon>
        <taxon>Coelurosauria</taxon>
        <taxon>Aves</taxon>
        <taxon>Neognathae</taxon>
        <taxon>Neoaves</taxon>
        <taxon>Charadriiformes</taxon>
        <taxon>Turnicidae</taxon>
        <taxon>Turnix</taxon>
    </lineage>
</organism>
<dbReference type="EMBL" id="VZTY01017601">
    <property type="protein sequence ID" value="NXU53313.1"/>
    <property type="molecule type" value="Genomic_DNA"/>
</dbReference>
<accession>A0A7L3LI51</accession>
<protein>
    <submittedName>
        <fullName evidence="2">CD7 protein</fullName>
    </submittedName>
</protein>
<dbReference type="InterPro" id="IPR013783">
    <property type="entry name" value="Ig-like_fold"/>
</dbReference>
<sequence length="145" mass="16421">YLLKTQVQPESVLYVSPQNEAAVLPAFSGRLEYSKREEKLVITLHNLQKNDSDLYVCAAVLKNSTSFSVNGSGTMMVVKEVEQTECRGNSWGIYGLLIVVVLLSCVLVCCILYHVDVKKYFQRRKPNAVYEDMSFCSRRSTLVRT</sequence>
<keyword evidence="1" id="KW-0472">Membrane</keyword>